<keyword evidence="5" id="KW-0133">Cell shape</keyword>
<dbReference type="Proteomes" id="UP000591948">
    <property type="component" value="Unassembled WGS sequence"/>
</dbReference>
<evidence type="ECO:0000256" key="8">
    <source>
        <dbReference type="ARBA" id="ARBA00023136"/>
    </source>
</evidence>
<feature type="transmembrane region" description="Helical" evidence="17">
    <location>
        <begin position="82"/>
        <end position="106"/>
    </location>
</feature>
<evidence type="ECO:0000256" key="16">
    <source>
        <dbReference type="ARBA" id="ARBA00049966"/>
    </source>
</evidence>
<dbReference type="GO" id="GO:0008360">
    <property type="term" value="P:regulation of cell shape"/>
    <property type="evidence" value="ECO:0007669"/>
    <property type="project" value="UniProtKB-KW"/>
</dbReference>
<proteinExistence type="inferred from homology"/>
<dbReference type="EMBL" id="BLRY01000469">
    <property type="protein sequence ID" value="GFP28869.1"/>
    <property type="molecule type" value="Genomic_DNA"/>
</dbReference>
<dbReference type="GO" id="GO:0051301">
    <property type="term" value="P:cell division"/>
    <property type="evidence" value="ECO:0007669"/>
    <property type="project" value="UniProtKB-KW"/>
</dbReference>
<keyword evidence="18" id="KW-0131">Cell cycle</keyword>
<dbReference type="GO" id="GO:0032153">
    <property type="term" value="C:cell division site"/>
    <property type="evidence" value="ECO:0007669"/>
    <property type="project" value="TreeGrafter"/>
</dbReference>
<evidence type="ECO:0000256" key="12">
    <source>
        <dbReference type="ARBA" id="ARBA00041185"/>
    </source>
</evidence>
<keyword evidence="3" id="KW-0808">Transferase</keyword>
<keyword evidence="4 17" id="KW-0812">Transmembrane</keyword>
<dbReference type="GO" id="GO:0009252">
    <property type="term" value="P:peptidoglycan biosynthetic process"/>
    <property type="evidence" value="ECO:0007669"/>
    <property type="project" value="UniProtKB-KW"/>
</dbReference>
<evidence type="ECO:0000256" key="14">
    <source>
        <dbReference type="ARBA" id="ARBA00044770"/>
    </source>
</evidence>
<evidence type="ECO:0000256" key="2">
    <source>
        <dbReference type="ARBA" id="ARBA00022676"/>
    </source>
</evidence>
<feature type="non-terminal residue" evidence="18">
    <location>
        <position position="148"/>
    </location>
</feature>
<feature type="transmembrane region" description="Helical" evidence="17">
    <location>
        <begin position="50"/>
        <end position="70"/>
    </location>
</feature>
<gene>
    <name evidence="18" type="ORF">HKBW3S33_02285</name>
</gene>
<dbReference type="EC" id="2.4.99.28" evidence="14"/>
<dbReference type="PANTHER" id="PTHR30474">
    <property type="entry name" value="CELL CYCLE PROTEIN"/>
    <property type="match status" value="1"/>
</dbReference>
<dbReference type="GO" id="GO:0008955">
    <property type="term" value="F:peptidoglycan glycosyltransferase activity"/>
    <property type="evidence" value="ECO:0007669"/>
    <property type="project" value="UniProtKB-EC"/>
</dbReference>
<comment type="subcellular location">
    <subcellularLocation>
        <location evidence="1">Membrane</location>
        <topology evidence="1">Multi-pass membrane protein</topology>
    </subcellularLocation>
</comment>
<evidence type="ECO:0000256" key="10">
    <source>
        <dbReference type="ARBA" id="ARBA00033270"/>
    </source>
</evidence>
<keyword evidence="8 17" id="KW-0472">Membrane</keyword>
<evidence type="ECO:0000256" key="5">
    <source>
        <dbReference type="ARBA" id="ARBA00022960"/>
    </source>
</evidence>
<comment type="catalytic activity">
    <reaction evidence="15">
        <text>[GlcNAc-(1-&gt;4)-Mur2Ac(oyl-L-Ala-gamma-D-Glu-L-Lys-D-Ala-D-Ala)](n)-di-trans,octa-cis-undecaprenyl diphosphate + beta-D-GlcNAc-(1-&gt;4)-Mur2Ac(oyl-L-Ala-gamma-D-Glu-L-Lys-D-Ala-D-Ala)-di-trans,octa-cis-undecaprenyl diphosphate = [GlcNAc-(1-&gt;4)-Mur2Ac(oyl-L-Ala-gamma-D-Glu-L-Lys-D-Ala-D-Ala)](n+1)-di-trans,octa-cis-undecaprenyl diphosphate + di-trans,octa-cis-undecaprenyl diphosphate + H(+)</text>
        <dbReference type="Rhea" id="RHEA:23708"/>
        <dbReference type="Rhea" id="RHEA-COMP:9602"/>
        <dbReference type="Rhea" id="RHEA-COMP:9603"/>
        <dbReference type="ChEBI" id="CHEBI:15378"/>
        <dbReference type="ChEBI" id="CHEBI:58405"/>
        <dbReference type="ChEBI" id="CHEBI:60033"/>
        <dbReference type="ChEBI" id="CHEBI:78435"/>
        <dbReference type="EC" id="2.4.99.28"/>
    </reaction>
</comment>
<comment type="similarity">
    <text evidence="11">Belongs to the SEDS family. FtsW subfamily.</text>
</comment>
<protein>
    <recommendedName>
        <fullName evidence="12">Probable peptidoglycan glycosyltransferase FtsW</fullName>
        <ecNumber evidence="14">2.4.99.28</ecNumber>
    </recommendedName>
    <alternativeName>
        <fullName evidence="13">Cell division protein FtsW</fullName>
    </alternativeName>
    <alternativeName>
        <fullName evidence="10">Cell wall polymerase</fullName>
    </alternativeName>
    <alternativeName>
        <fullName evidence="9">Peptidoglycan polymerase</fullName>
    </alternativeName>
</protein>
<comment type="caution">
    <text evidence="18">The sequence shown here is derived from an EMBL/GenBank/DDBJ whole genome shotgun (WGS) entry which is preliminary data.</text>
</comment>
<evidence type="ECO:0000256" key="4">
    <source>
        <dbReference type="ARBA" id="ARBA00022692"/>
    </source>
</evidence>
<keyword evidence="6" id="KW-0573">Peptidoglycan synthesis</keyword>
<evidence type="ECO:0000256" key="3">
    <source>
        <dbReference type="ARBA" id="ARBA00022679"/>
    </source>
</evidence>
<keyword evidence="18" id="KW-0132">Cell division</keyword>
<sequence>MVSGASTVVASSLSGDTFYLIKRQLAHGVIGVIALVLFSSFFYQRYQFFSYFMILACIGLLSLTLIPGAGIRAGGAQRWLDLGLITIQPSEIAKLFMVIFAADILVKKERHIGELKHVLVPIILAAVLVSLLVFLQPNLGAVVVMWIS</sequence>
<name>A0A6V8P8B2_9ACTN</name>
<evidence type="ECO:0000256" key="1">
    <source>
        <dbReference type="ARBA" id="ARBA00004141"/>
    </source>
</evidence>
<keyword evidence="2" id="KW-0328">Glycosyltransferase</keyword>
<evidence type="ECO:0000256" key="6">
    <source>
        <dbReference type="ARBA" id="ARBA00022984"/>
    </source>
</evidence>
<evidence type="ECO:0000256" key="15">
    <source>
        <dbReference type="ARBA" id="ARBA00049902"/>
    </source>
</evidence>
<organism evidence="18 19">
    <name type="scientific">Candidatus Hakubella thermalkaliphila</name>
    <dbReference type="NCBI Taxonomy" id="2754717"/>
    <lineage>
        <taxon>Bacteria</taxon>
        <taxon>Bacillati</taxon>
        <taxon>Actinomycetota</taxon>
        <taxon>Actinomycetota incertae sedis</taxon>
        <taxon>Candidatus Hakubellales</taxon>
        <taxon>Candidatus Hakubellaceae</taxon>
        <taxon>Candidatus Hakubella</taxon>
    </lineage>
</organism>
<dbReference type="RefSeq" id="WP_176234089.1">
    <property type="nucleotide sequence ID" value="NZ_BLRY01000469.1"/>
</dbReference>
<keyword evidence="7 17" id="KW-1133">Transmembrane helix</keyword>
<evidence type="ECO:0000256" key="9">
    <source>
        <dbReference type="ARBA" id="ARBA00032370"/>
    </source>
</evidence>
<feature type="transmembrane region" description="Helical" evidence="17">
    <location>
        <begin position="25"/>
        <end position="43"/>
    </location>
</feature>
<evidence type="ECO:0000256" key="13">
    <source>
        <dbReference type="ARBA" id="ARBA00041418"/>
    </source>
</evidence>
<evidence type="ECO:0000313" key="18">
    <source>
        <dbReference type="EMBL" id="GFP28869.1"/>
    </source>
</evidence>
<feature type="transmembrane region" description="Helical" evidence="17">
    <location>
        <begin position="118"/>
        <end position="147"/>
    </location>
</feature>
<evidence type="ECO:0000256" key="7">
    <source>
        <dbReference type="ARBA" id="ARBA00022989"/>
    </source>
</evidence>
<reference evidence="18 19" key="1">
    <citation type="journal article" date="2020" name="Front. Microbiol.">
        <title>Single-cell genomics of novel Actinobacteria with the Wood-Ljungdahl pathway discovered in a serpentinizing system.</title>
        <authorList>
            <person name="Merino N."/>
            <person name="Kawai M."/>
            <person name="Boyd E.S."/>
            <person name="Colman D.R."/>
            <person name="McGlynn S.E."/>
            <person name="Nealson K.H."/>
            <person name="Kurokawa K."/>
            <person name="Hongoh Y."/>
        </authorList>
    </citation>
    <scope>NUCLEOTIDE SEQUENCE [LARGE SCALE GENOMIC DNA]</scope>
    <source>
        <strain evidence="18 19">S33</strain>
    </source>
</reference>
<comment type="function">
    <text evidence="16">Peptidoglycan polymerase that is essential for cell division.</text>
</comment>
<dbReference type="GO" id="GO:0015648">
    <property type="term" value="F:lipid-linked peptidoglycan transporter activity"/>
    <property type="evidence" value="ECO:0007669"/>
    <property type="project" value="TreeGrafter"/>
</dbReference>
<dbReference type="GO" id="GO:0005886">
    <property type="term" value="C:plasma membrane"/>
    <property type="evidence" value="ECO:0007669"/>
    <property type="project" value="TreeGrafter"/>
</dbReference>
<keyword evidence="19" id="KW-1185">Reference proteome</keyword>
<dbReference type="PANTHER" id="PTHR30474:SF2">
    <property type="entry name" value="PEPTIDOGLYCAN GLYCOSYLTRANSFERASE FTSW-RELATED"/>
    <property type="match status" value="1"/>
</dbReference>
<accession>A0A6V8P8B2</accession>
<dbReference type="InterPro" id="IPR001182">
    <property type="entry name" value="FtsW/RodA"/>
</dbReference>
<evidence type="ECO:0000256" key="17">
    <source>
        <dbReference type="SAM" id="Phobius"/>
    </source>
</evidence>
<evidence type="ECO:0000256" key="11">
    <source>
        <dbReference type="ARBA" id="ARBA00038053"/>
    </source>
</evidence>
<dbReference type="Pfam" id="PF01098">
    <property type="entry name" value="FTSW_RODA_SPOVE"/>
    <property type="match status" value="1"/>
</dbReference>
<evidence type="ECO:0000313" key="19">
    <source>
        <dbReference type="Proteomes" id="UP000591948"/>
    </source>
</evidence>
<dbReference type="AlphaFoldDB" id="A0A6V8P8B2"/>